<gene>
    <name evidence="2" type="ORF">RDB_LOCUS103810</name>
</gene>
<feature type="region of interest" description="Disordered" evidence="1">
    <location>
        <begin position="90"/>
        <end position="138"/>
    </location>
</feature>
<protein>
    <submittedName>
        <fullName evidence="2">Uncharacterized protein</fullName>
    </submittedName>
</protein>
<comment type="caution">
    <text evidence="2">The sequence shown here is derived from an EMBL/GenBank/DDBJ whole genome shotgun (WGS) entry which is preliminary data.</text>
</comment>
<organism evidence="2 3">
    <name type="scientific">Rhizoctonia solani</name>
    <dbReference type="NCBI Taxonomy" id="456999"/>
    <lineage>
        <taxon>Eukaryota</taxon>
        <taxon>Fungi</taxon>
        <taxon>Dikarya</taxon>
        <taxon>Basidiomycota</taxon>
        <taxon>Agaricomycotina</taxon>
        <taxon>Agaricomycetes</taxon>
        <taxon>Cantharellales</taxon>
        <taxon>Ceratobasidiaceae</taxon>
        <taxon>Rhizoctonia</taxon>
    </lineage>
</organism>
<proteinExistence type="predicted"/>
<dbReference type="EMBL" id="CAJNJQ010002211">
    <property type="protein sequence ID" value="CAE7169100.1"/>
    <property type="molecule type" value="Genomic_DNA"/>
</dbReference>
<reference evidence="2" key="1">
    <citation type="submission" date="2021-01" db="EMBL/GenBank/DDBJ databases">
        <authorList>
            <person name="Kaushik A."/>
        </authorList>
    </citation>
    <scope>NUCLEOTIDE SEQUENCE</scope>
    <source>
        <strain evidence="2">AG5</strain>
    </source>
</reference>
<evidence type="ECO:0000313" key="2">
    <source>
        <dbReference type="EMBL" id="CAE7169100.1"/>
    </source>
</evidence>
<dbReference type="AlphaFoldDB" id="A0A8H3E477"/>
<sequence>MKNRTSERSLGFRTLSPLVSSVRLGGFALLNVIGLQRHELIQMLLNRPSTIPLGLAPFIRSRPPDPEPEPYDVWMIRTNSELQLGFTSDFEQPEEEKVIQPMPRLAPSSLNKPLSFPTRPHSDLTTREKEKPRPWTRT</sequence>
<name>A0A8H3E477_9AGAM</name>
<feature type="compositionally biased region" description="Basic and acidic residues" evidence="1">
    <location>
        <begin position="120"/>
        <end position="138"/>
    </location>
</feature>
<accession>A0A8H3E477</accession>
<dbReference type="Proteomes" id="UP000663827">
    <property type="component" value="Unassembled WGS sequence"/>
</dbReference>
<evidence type="ECO:0000256" key="1">
    <source>
        <dbReference type="SAM" id="MobiDB-lite"/>
    </source>
</evidence>
<dbReference type="OrthoDB" id="1684102at2759"/>
<evidence type="ECO:0000313" key="3">
    <source>
        <dbReference type="Proteomes" id="UP000663827"/>
    </source>
</evidence>